<dbReference type="GO" id="GO:0005524">
    <property type="term" value="F:ATP binding"/>
    <property type="evidence" value="ECO:0007669"/>
    <property type="project" value="UniProtKB-KW"/>
</dbReference>
<comment type="catalytic activity">
    <reaction evidence="1">
        <text>ATP + protein L-histidine = ADP + protein N-phospho-L-histidine.</text>
        <dbReference type="EC" id="2.7.13.3"/>
    </reaction>
</comment>
<keyword evidence="13" id="KW-0067">ATP-binding</keyword>
<keyword evidence="7" id="KW-0597">Phosphoprotein</keyword>
<dbReference type="InterPro" id="IPR014310">
    <property type="entry name" value="Sig_transdc_His_kinase_PhoR"/>
</dbReference>
<dbReference type="InterPro" id="IPR035965">
    <property type="entry name" value="PAS-like_dom_sf"/>
</dbReference>
<sequence>MPARRTTVLALALAAALALAWGIGRALGHPAAAVALTATAALAWTLRRLAHEEETNMTASARVAAELTHERTRLSRARRLAAQMRALRSAAGALPDGVVLLDANGRVRWFNRAAERLLGLAHPNDRGVDLVDRLGAGPIGPWLRQAHDSPLNEVPAPGDPDVQVSLARIPLPGGERLLMVRDISALTRLEQIRRDFVANVSHELRTPLTVIHGYLELLEPEDVPALAPVLAEMRTQSKRMGQIVEDLLTLSRLETQERLPEERVAMAPLLATLRREAEALSQGRHRIGVESADDADLRGSPKDLHSAFSNLVSNAVRYTPTGGRIAIRWSRTSDGAVFAVSDTGYGIPAQHIPRLTERFYRVSSSRSRETGGTGLGLSIVKHVLALHDARLEIASEPGKGSTFACVFGAERVLEPGVEDG</sequence>
<dbReference type="GO" id="GO:0016036">
    <property type="term" value="P:cellular response to phosphate starvation"/>
    <property type="evidence" value="ECO:0007669"/>
    <property type="project" value="TreeGrafter"/>
</dbReference>
<dbReference type="GO" id="GO:0000155">
    <property type="term" value="F:phosphorelay sensor kinase activity"/>
    <property type="evidence" value="ECO:0007669"/>
    <property type="project" value="InterPro"/>
</dbReference>
<dbReference type="CDD" id="cd00130">
    <property type="entry name" value="PAS"/>
    <property type="match status" value="1"/>
</dbReference>
<dbReference type="SUPFAM" id="SSF55874">
    <property type="entry name" value="ATPase domain of HSP90 chaperone/DNA topoisomerase II/histidine kinase"/>
    <property type="match status" value="1"/>
</dbReference>
<dbReference type="InterPro" id="IPR005467">
    <property type="entry name" value="His_kinase_dom"/>
</dbReference>
<comment type="subcellular location">
    <subcellularLocation>
        <location evidence="2">Cell membrane</location>
    </subcellularLocation>
</comment>
<evidence type="ECO:0000256" key="7">
    <source>
        <dbReference type="ARBA" id="ARBA00022553"/>
    </source>
</evidence>
<keyword evidence="21" id="KW-1185">Reference proteome</keyword>
<keyword evidence="16" id="KW-0472">Membrane</keyword>
<feature type="domain" description="Histidine kinase" evidence="18">
    <location>
        <begin position="199"/>
        <end position="411"/>
    </location>
</feature>
<keyword evidence="6" id="KW-1003">Cell membrane</keyword>
<evidence type="ECO:0000256" key="10">
    <source>
        <dbReference type="ARBA" id="ARBA00022692"/>
    </source>
</evidence>
<dbReference type="PANTHER" id="PTHR45453:SF1">
    <property type="entry name" value="PHOSPHATE REGULON SENSOR PROTEIN PHOR"/>
    <property type="match status" value="1"/>
</dbReference>
<dbReference type="FunFam" id="3.30.565.10:FF:000006">
    <property type="entry name" value="Sensor histidine kinase WalK"/>
    <property type="match status" value="1"/>
</dbReference>
<evidence type="ECO:0000313" key="21">
    <source>
        <dbReference type="Proteomes" id="UP000253740"/>
    </source>
</evidence>
<evidence type="ECO:0000256" key="2">
    <source>
        <dbReference type="ARBA" id="ARBA00004236"/>
    </source>
</evidence>
<protein>
    <recommendedName>
        <fullName evidence="4">Phosphate regulon sensor protein PhoR</fullName>
        <ecNumber evidence="3">2.7.13.3</ecNumber>
    </recommendedName>
</protein>
<dbReference type="PROSITE" id="PS50109">
    <property type="entry name" value="HIS_KIN"/>
    <property type="match status" value="1"/>
</dbReference>
<dbReference type="InterPro" id="IPR000014">
    <property type="entry name" value="PAS"/>
</dbReference>
<keyword evidence="5" id="KW-0813">Transport</keyword>
<dbReference type="GO" id="GO:0004721">
    <property type="term" value="F:phosphoprotein phosphatase activity"/>
    <property type="evidence" value="ECO:0007669"/>
    <property type="project" value="TreeGrafter"/>
</dbReference>
<evidence type="ECO:0000256" key="1">
    <source>
        <dbReference type="ARBA" id="ARBA00000085"/>
    </source>
</evidence>
<keyword evidence="14" id="KW-1133">Transmembrane helix</keyword>
<dbReference type="Proteomes" id="UP000253740">
    <property type="component" value="Unassembled WGS sequence"/>
</dbReference>
<accession>A0A0K8QR75</accession>
<dbReference type="CDD" id="cd00082">
    <property type="entry name" value="HisKA"/>
    <property type="match status" value="1"/>
</dbReference>
<reference evidence="20" key="1">
    <citation type="submission" date="2015-08" db="EMBL/GenBank/DDBJ databases">
        <title>Complete DNA Sequence of Pseudomonas syringae pv. actinidiae, the Causal Agent of Kiwifruit Canker Disease.</title>
        <authorList>
            <person name="Rikkerink E.H.A."/>
            <person name="Fineran P.C."/>
        </authorList>
    </citation>
    <scope>NUCLEOTIDE SEQUENCE</scope>
    <source>
        <strain evidence="20">SkMP5</strain>
    </source>
</reference>
<dbReference type="Pfam" id="PF13188">
    <property type="entry name" value="PAS_8"/>
    <property type="match status" value="1"/>
</dbReference>
<organism evidence="20">
    <name type="scientific">Mizugakiibacter sediminis</name>
    <dbReference type="NCBI Taxonomy" id="1475481"/>
    <lineage>
        <taxon>Bacteria</taxon>
        <taxon>Pseudomonadati</taxon>
        <taxon>Pseudomonadota</taxon>
        <taxon>Gammaproteobacteria</taxon>
        <taxon>Lysobacterales</taxon>
        <taxon>Rhodanobacteraceae</taxon>
        <taxon>Mizugakiibacter</taxon>
    </lineage>
</organism>
<dbReference type="PANTHER" id="PTHR45453">
    <property type="entry name" value="PHOSPHATE REGULON SENSOR PROTEIN PHOR"/>
    <property type="match status" value="1"/>
</dbReference>
<dbReference type="EC" id="2.7.13.3" evidence="3"/>
<evidence type="ECO:0000256" key="16">
    <source>
        <dbReference type="ARBA" id="ARBA00023136"/>
    </source>
</evidence>
<evidence type="ECO:0000256" key="14">
    <source>
        <dbReference type="ARBA" id="ARBA00022989"/>
    </source>
</evidence>
<dbReference type="OrthoDB" id="9813151at2"/>
<gene>
    <name evidence="20" type="ORF">MBSD_n2769</name>
</gene>
<feature type="domain" description="PAS" evidence="19">
    <location>
        <begin position="83"/>
        <end position="120"/>
    </location>
</feature>
<dbReference type="RefSeq" id="WP_062537989.1">
    <property type="nucleotide sequence ID" value="NZ_DF970270.1"/>
</dbReference>
<evidence type="ECO:0000256" key="11">
    <source>
        <dbReference type="ARBA" id="ARBA00022741"/>
    </source>
</evidence>
<dbReference type="SMART" id="SM00387">
    <property type="entry name" value="HATPase_c"/>
    <property type="match status" value="1"/>
</dbReference>
<dbReference type="NCBIfam" id="TIGR02966">
    <property type="entry name" value="phoR_proteo"/>
    <property type="match status" value="1"/>
</dbReference>
<dbReference type="InterPro" id="IPR036890">
    <property type="entry name" value="HATPase_C_sf"/>
</dbReference>
<dbReference type="AlphaFoldDB" id="A0A0K8QR75"/>
<dbReference type="PROSITE" id="PS50112">
    <property type="entry name" value="PAS"/>
    <property type="match status" value="1"/>
</dbReference>
<keyword evidence="12 20" id="KW-0418">Kinase</keyword>
<keyword evidence="8" id="KW-0592">Phosphate transport</keyword>
<dbReference type="SMART" id="SM00091">
    <property type="entry name" value="PAS"/>
    <property type="match status" value="1"/>
</dbReference>
<dbReference type="Pfam" id="PF02518">
    <property type="entry name" value="HATPase_c"/>
    <property type="match status" value="1"/>
</dbReference>
<evidence type="ECO:0000256" key="3">
    <source>
        <dbReference type="ARBA" id="ARBA00012438"/>
    </source>
</evidence>
<evidence type="ECO:0000259" key="19">
    <source>
        <dbReference type="PROSITE" id="PS50112"/>
    </source>
</evidence>
<keyword evidence="10" id="KW-0812">Transmembrane</keyword>
<dbReference type="Gene3D" id="3.30.450.20">
    <property type="entry name" value="PAS domain"/>
    <property type="match status" value="1"/>
</dbReference>
<evidence type="ECO:0000256" key="13">
    <source>
        <dbReference type="ARBA" id="ARBA00022840"/>
    </source>
</evidence>
<dbReference type="Pfam" id="PF00512">
    <property type="entry name" value="HisKA"/>
    <property type="match status" value="1"/>
</dbReference>
<evidence type="ECO:0000256" key="15">
    <source>
        <dbReference type="ARBA" id="ARBA00023012"/>
    </source>
</evidence>
<evidence type="ECO:0000313" key="20">
    <source>
        <dbReference type="EMBL" id="GAP67444.1"/>
    </source>
</evidence>
<proteinExistence type="predicted"/>
<evidence type="ECO:0000259" key="18">
    <source>
        <dbReference type="PROSITE" id="PS50109"/>
    </source>
</evidence>
<dbReference type="SUPFAM" id="SSF55785">
    <property type="entry name" value="PYP-like sensor domain (PAS domain)"/>
    <property type="match status" value="1"/>
</dbReference>
<dbReference type="InterPro" id="IPR003594">
    <property type="entry name" value="HATPase_dom"/>
</dbReference>
<evidence type="ECO:0000256" key="9">
    <source>
        <dbReference type="ARBA" id="ARBA00022679"/>
    </source>
</evidence>
<evidence type="ECO:0000256" key="8">
    <source>
        <dbReference type="ARBA" id="ARBA00022592"/>
    </source>
</evidence>
<evidence type="ECO:0000256" key="12">
    <source>
        <dbReference type="ARBA" id="ARBA00022777"/>
    </source>
</evidence>
<evidence type="ECO:0000256" key="6">
    <source>
        <dbReference type="ARBA" id="ARBA00022475"/>
    </source>
</evidence>
<dbReference type="Gene3D" id="3.30.565.10">
    <property type="entry name" value="Histidine kinase-like ATPase, C-terminal domain"/>
    <property type="match status" value="1"/>
</dbReference>
<dbReference type="InterPro" id="IPR003661">
    <property type="entry name" value="HisK_dim/P_dom"/>
</dbReference>
<comment type="function">
    <text evidence="17">Member of the two-component regulatory system PhoR/PhoB involved in the phosphate regulon genes expression. PhoR may function as a membrane-associated protein kinase that phosphorylates PhoB in response to environmental signals.</text>
</comment>
<name>A0A0K8QR75_9GAMM</name>
<evidence type="ECO:0000256" key="17">
    <source>
        <dbReference type="ARBA" id="ARBA00025207"/>
    </source>
</evidence>
<dbReference type="InterPro" id="IPR050351">
    <property type="entry name" value="BphY/WalK/GraS-like"/>
</dbReference>
<keyword evidence="15" id="KW-0902">Two-component regulatory system</keyword>
<dbReference type="Gene3D" id="1.10.287.130">
    <property type="match status" value="1"/>
</dbReference>
<keyword evidence="11" id="KW-0547">Nucleotide-binding</keyword>
<keyword evidence="9" id="KW-0808">Transferase</keyword>
<dbReference type="InterPro" id="IPR036097">
    <property type="entry name" value="HisK_dim/P_sf"/>
</dbReference>
<dbReference type="InterPro" id="IPR004358">
    <property type="entry name" value="Sig_transdc_His_kin-like_C"/>
</dbReference>
<evidence type="ECO:0000256" key="5">
    <source>
        <dbReference type="ARBA" id="ARBA00022448"/>
    </source>
</evidence>
<dbReference type="EMBL" id="DF970270">
    <property type="protein sequence ID" value="GAP67444.1"/>
    <property type="molecule type" value="Genomic_DNA"/>
</dbReference>
<dbReference type="SUPFAM" id="SSF47384">
    <property type="entry name" value="Homodimeric domain of signal transducing histidine kinase"/>
    <property type="match status" value="1"/>
</dbReference>
<dbReference type="GO" id="GO:0005886">
    <property type="term" value="C:plasma membrane"/>
    <property type="evidence" value="ECO:0007669"/>
    <property type="project" value="UniProtKB-SubCell"/>
</dbReference>
<evidence type="ECO:0000256" key="4">
    <source>
        <dbReference type="ARBA" id="ARBA00019665"/>
    </source>
</evidence>
<dbReference type="SMART" id="SM00388">
    <property type="entry name" value="HisKA"/>
    <property type="match status" value="1"/>
</dbReference>
<dbReference type="FunFam" id="1.10.287.130:FF:000008">
    <property type="entry name" value="Two-component sensor histidine kinase"/>
    <property type="match status" value="1"/>
</dbReference>
<dbReference type="PRINTS" id="PR00344">
    <property type="entry name" value="BCTRLSENSOR"/>
</dbReference>
<dbReference type="GO" id="GO:0006817">
    <property type="term" value="P:phosphate ion transport"/>
    <property type="evidence" value="ECO:0007669"/>
    <property type="project" value="UniProtKB-KW"/>
</dbReference>
<dbReference type="STRING" id="1475481.GCA_000953855_02815"/>